<protein>
    <recommendedName>
        <fullName evidence="3">Nitroreductase family deazaflavin-dependent oxidoreductase</fullName>
    </recommendedName>
</protein>
<proteinExistence type="predicted"/>
<dbReference type="InterPro" id="IPR012349">
    <property type="entry name" value="Split_barrel_FMN-bd"/>
</dbReference>
<dbReference type="GO" id="GO:0016491">
    <property type="term" value="F:oxidoreductase activity"/>
    <property type="evidence" value="ECO:0007669"/>
    <property type="project" value="InterPro"/>
</dbReference>
<dbReference type="Proteomes" id="UP000092582">
    <property type="component" value="Chromosome 1"/>
</dbReference>
<gene>
    <name evidence="1" type="ORF">PA27867_0281</name>
</gene>
<evidence type="ECO:0008006" key="3">
    <source>
        <dbReference type="Google" id="ProtNLM"/>
    </source>
</evidence>
<evidence type="ECO:0000313" key="1">
    <source>
        <dbReference type="EMBL" id="ANP71255.1"/>
    </source>
</evidence>
<dbReference type="RefSeq" id="WP_208857285.1">
    <property type="nucleotide sequence ID" value="NZ_CP016282.1"/>
</dbReference>
<dbReference type="KEGG" id="cart:PA27867_0281"/>
<evidence type="ECO:0000313" key="2">
    <source>
        <dbReference type="Proteomes" id="UP000092582"/>
    </source>
</evidence>
<organism evidence="1 2">
    <name type="scientific">Cryobacterium arcticum</name>
    <dbReference type="NCBI Taxonomy" id="670052"/>
    <lineage>
        <taxon>Bacteria</taxon>
        <taxon>Bacillati</taxon>
        <taxon>Actinomycetota</taxon>
        <taxon>Actinomycetes</taxon>
        <taxon>Micrococcales</taxon>
        <taxon>Microbacteriaceae</taxon>
        <taxon>Cryobacterium</taxon>
    </lineage>
</organism>
<dbReference type="EMBL" id="CP016282">
    <property type="protein sequence ID" value="ANP71255.1"/>
    <property type="molecule type" value="Genomic_DNA"/>
</dbReference>
<keyword evidence="2" id="KW-1185">Reference proteome</keyword>
<accession>A0A1B1BFA2</accession>
<dbReference type="AlphaFoldDB" id="A0A1B1BFA2"/>
<name>A0A1B1BFA2_9MICO</name>
<dbReference type="Gene3D" id="2.30.110.10">
    <property type="entry name" value="Electron Transport, Fmn-binding Protein, Chain A"/>
    <property type="match status" value="1"/>
</dbReference>
<reference evidence="1 2" key="1">
    <citation type="submission" date="2016-06" db="EMBL/GenBank/DDBJ databases">
        <title>Genome sequencing of Cryobacterium arcticum PAMC 27867.</title>
        <authorList>
            <person name="Lee J."/>
            <person name="Kim O.-S."/>
        </authorList>
    </citation>
    <scope>NUCLEOTIDE SEQUENCE [LARGE SCALE GENOMIC DNA]</scope>
    <source>
        <strain evidence="1 2">PAMC 27867</strain>
    </source>
</reference>
<dbReference type="Pfam" id="PF04075">
    <property type="entry name" value="F420H2_quin_red"/>
    <property type="match status" value="1"/>
</dbReference>
<dbReference type="PATRIC" id="fig|670052.7.peg.299"/>
<dbReference type="InterPro" id="IPR004378">
    <property type="entry name" value="F420H2_quin_Rdtase"/>
</dbReference>
<sequence>MSFDDRHRQMYSGGRPGRAALRSNRFMGRLAASGLLGWWLIRLDTVNPKSGTPLRLPLVTARVDRRRYVVSMLGQGARWVRNVRAADGRVSIRAGMSRAVQLTEVDVGRRPAIIKNYLQRAPGARPHIPVDKDAPVAEFAAIAADYPVFEIGRVR</sequence>
<dbReference type="STRING" id="670052.PA27867_0281"/>